<dbReference type="Pfam" id="PF07244">
    <property type="entry name" value="POTRA"/>
    <property type="match status" value="5"/>
</dbReference>
<dbReference type="PIRSF" id="PIRSF006076">
    <property type="entry name" value="OM_assembly_OMP85"/>
    <property type="match status" value="1"/>
</dbReference>
<evidence type="ECO:0000259" key="8">
    <source>
        <dbReference type="PROSITE" id="PS51779"/>
    </source>
</evidence>
<evidence type="ECO:0000256" key="6">
    <source>
        <dbReference type="ARBA" id="ARBA00023136"/>
    </source>
</evidence>
<protein>
    <submittedName>
        <fullName evidence="9">Outer membrane protein assembly factor YaeT</fullName>
    </submittedName>
</protein>
<keyword evidence="4" id="KW-0732">Signal</keyword>
<keyword evidence="2" id="KW-1134">Transmembrane beta strand</keyword>
<dbReference type="AlphaFoldDB" id="A0A3B0TXT8"/>
<comment type="subcellular location">
    <subcellularLocation>
        <location evidence="1">Membrane</location>
    </subcellularLocation>
</comment>
<sequence length="771" mass="83511">MIYQKWLRSLILAFALVLLTPLSGIGFGVLGVTAAQAQTVSSIKVDGNKRVDDATVRSYLTIKVGDAATSAAIQASIDSLSATGLFDRVSVRYSAHVLHVTLSENPIVAAVLFEGNQRFSDAQLLAMINLASRGTYTDERLAGDIRSIELAYEDAGYKGVKVTARSEVVDGGRMRVVFIVDEGSRSGIAAINFTGNTAFSSNTLKGIINTKESNILSWLFNDDQLKQDKLNADKDLIRKYYANRGYPDARVLSAVAEFDAERNAYFVNFTISEGDRYDFGTIGIETSIAGLDTEALKGSIRTYEGNTYSYRDLQRSVEDLAFRATGQGFAFADVRPRLDRDVVNKRFNVTYLVDEGARVYVERINIYGNTKTRDFVIRRELNFAEGDPFNRAMVTRGKSSIEALDFFSAVNITTARGSAPDKIVLNIAVVEKSTGDYGFSAGWSSDKGVLGEVSLTERNFLGRGQYLKLAVGVTAAGQTYDLSFTEPRFMGLKISSGIDLYKRLVSESPSSFFGSDATGGQLRFGIPITEEVSANLMAGFETKTLVDVSAPPSVIVVNGVRLNKASIGYSLTYNSLDNQKMPTSGFIANFKQEYVGLSYNFIRSEVRARYFVPVIQDSGIVASLRGRAGVINDLSGSGAHFSETFFKGSDLVRGFAASGMGPRNLGNGQPLGATMFAGISAEIQFPIPALPENYGIRGAVWADVGYVGDASAMVAPALVTTGVAQKLRSSVGVSLIWNSPFGPLRGDFAQVLQKDSGDQTQMFQFTISTLL</sequence>
<gene>
    <name evidence="9" type="ORF">MNBD_ALPHA12-1146</name>
</gene>
<dbReference type="InterPro" id="IPR023707">
    <property type="entry name" value="OM_assembly_BamA"/>
</dbReference>
<dbReference type="InterPro" id="IPR039910">
    <property type="entry name" value="D15-like"/>
</dbReference>
<evidence type="ECO:0000256" key="3">
    <source>
        <dbReference type="ARBA" id="ARBA00022692"/>
    </source>
</evidence>
<organism evidence="9">
    <name type="scientific">hydrothermal vent metagenome</name>
    <dbReference type="NCBI Taxonomy" id="652676"/>
    <lineage>
        <taxon>unclassified sequences</taxon>
        <taxon>metagenomes</taxon>
        <taxon>ecological metagenomes</taxon>
    </lineage>
</organism>
<evidence type="ECO:0000256" key="2">
    <source>
        <dbReference type="ARBA" id="ARBA00022452"/>
    </source>
</evidence>
<dbReference type="PANTHER" id="PTHR12815">
    <property type="entry name" value="SORTING AND ASSEMBLY MACHINERY SAMM50 PROTEIN FAMILY MEMBER"/>
    <property type="match status" value="1"/>
</dbReference>
<keyword evidence="5" id="KW-0677">Repeat</keyword>
<dbReference type="PANTHER" id="PTHR12815:SF23">
    <property type="entry name" value="OUTER MEMBRANE PROTEIN ASSEMBLY FACTOR BAMA"/>
    <property type="match status" value="1"/>
</dbReference>
<dbReference type="Gene3D" id="2.40.160.50">
    <property type="entry name" value="membrane protein fhac: a member of the omp85/tpsb transporter family"/>
    <property type="match status" value="1"/>
</dbReference>
<dbReference type="Pfam" id="PF01103">
    <property type="entry name" value="Omp85"/>
    <property type="match status" value="1"/>
</dbReference>
<evidence type="ECO:0000256" key="5">
    <source>
        <dbReference type="ARBA" id="ARBA00022737"/>
    </source>
</evidence>
<evidence type="ECO:0000256" key="4">
    <source>
        <dbReference type="ARBA" id="ARBA00022729"/>
    </source>
</evidence>
<feature type="domain" description="POTRA" evidence="8">
    <location>
        <begin position="359"/>
        <end position="432"/>
    </location>
</feature>
<proteinExistence type="inferred from homology"/>
<evidence type="ECO:0000256" key="1">
    <source>
        <dbReference type="ARBA" id="ARBA00004370"/>
    </source>
</evidence>
<keyword evidence="3" id="KW-0812">Transmembrane</keyword>
<reference evidence="9" key="1">
    <citation type="submission" date="2018-06" db="EMBL/GenBank/DDBJ databases">
        <authorList>
            <person name="Zhirakovskaya E."/>
        </authorList>
    </citation>
    <scope>NUCLEOTIDE SEQUENCE</scope>
</reference>
<dbReference type="PROSITE" id="PS51779">
    <property type="entry name" value="POTRA"/>
    <property type="match status" value="2"/>
</dbReference>
<name>A0A3B0TXT8_9ZZZZ</name>
<evidence type="ECO:0000313" key="9">
    <source>
        <dbReference type="EMBL" id="VAW16959.1"/>
    </source>
</evidence>
<keyword evidence="7" id="KW-0998">Cell outer membrane</keyword>
<dbReference type="GO" id="GO:0071709">
    <property type="term" value="P:membrane assembly"/>
    <property type="evidence" value="ECO:0007669"/>
    <property type="project" value="InterPro"/>
</dbReference>
<dbReference type="InterPro" id="IPR010827">
    <property type="entry name" value="BamA/TamA_POTRA"/>
</dbReference>
<dbReference type="GO" id="GO:0019867">
    <property type="term" value="C:outer membrane"/>
    <property type="evidence" value="ECO:0007669"/>
    <property type="project" value="InterPro"/>
</dbReference>
<dbReference type="HAMAP" id="MF_01430">
    <property type="entry name" value="OM_assembly_BamA"/>
    <property type="match status" value="1"/>
</dbReference>
<dbReference type="Gene3D" id="3.10.20.310">
    <property type="entry name" value="membrane protein fhac"/>
    <property type="match status" value="5"/>
</dbReference>
<dbReference type="NCBIfam" id="TIGR03303">
    <property type="entry name" value="OM_YaeT"/>
    <property type="match status" value="1"/>
</dbReference>
<dbReference type="InterPro" id="IPR000184">
    <property type="entry name" value="Bac_surfAg_D15"/>
</dbReference>
<feature type="domain" description="POTRA" evidence="8">
    <location>
        <begin position="38"/>
        <end position="105"/>
    </location>
</feature>
<dbReference type="EMBL" id="UOEO01000061">
    <property type="protein sequence ID" value="VAW16959.1"/>
    <property type="molecule type" value="Genomic_DNA"/>
</dbReference>
<accession>A0A3B0TXT8</accession>
<dbReference type="InterPro" id="IPR034746">
    <property type="entry name" value="POTRA"/>
</dbReference>
<evidence type="ECO:0000256" key="7">
    <source>
        <dbReference type="ARBA" id="ARBA00023237"/>
    </source>
</evidence>
<keyword evidence="6" id="KW-0472">Membrane</keyword>